<keyword evidence="3" id="KW-0238">DNA-binding</keyword>
<name>A0ABV2DIE9_9HYPH</name>
<dbReference type="PANTHER" id="PTHR30346">
    <property type="entry name" value="TRANSCRIPTIONAL DUAL REGULATOR HCAR-RELATED"/>
    <property type="match status" value="1"/>
</dbReference>
<feature type="domain" description="HTH lysR-type" evidence="5">
    <location>
        <begin position="1"/>
        <end position="58"/>
    </location>
</feature>
<evidence type="ECO:0000256" key="2">
    <source>
        <dbReference type="ARBA" id="ARBA00023015"/>
    </source>
</evidence>
<sequence length="288" mass="32076">MDIRFLESFVEVANCGSIAEAARRLNLTSAAVAQRLKALEQELGHSLVGRAGRTVRPTASGLAVLQKARQLIEGARDLRAIAANDLPAGELRLGSTATGLTGLLPEVIASMSQRYPRIEFFIRPGSSMDLYRSVLSEEIDAAVIVQPPFQIPKSTGWMTLREEPLVLIVPEAMEVSHPEAAIRTARFIRYDRNQWGGQIVDGYLRQHRLKVREWLELDALDSIAALVSRGLGVSIVPDWSPPWPEGLRLRKIPLVESERRRVGVLWTRSGPRIAAIRAFVETCEETRW</sequence>
<dbReference type="Gene3D" id="1.10.10.10">
    <property type="entry name" value="Winged helix-like DNA-binding domain superfamily/Winged helix DNA-binding domain"/>
    <property type="match status" value="1"/>
</dbReference>
<dbReference type="PROSITE" id="PS50931">
    <property type="entry name" value="HTH_LYSR"/>
    <property type="match status" value="1"/>
</dbReference>
<dbReference type="Proteomes" id="UP001548832">
    <property type="component" value="Unassembled WGS sequence"/>
</dbReference>
<evidence type="ECO:0000256" key="4">
    <source>
        <dbReference type="ARBA" id="ARBA00023163"/>
    </source>
</evidence>
<dbReference type="Pfam" id="PF00126">
    <property type="entry name" value="HTH_1"/>
    <property type="match status" value="1"/>
</dbReference>
<evidence type="ECO:0000256" key="1">
    <source>
        <dbReference type="ARBA" id="ARBA00009437"/>
    </source>
</evidence>
<gene>
    <name evidence="6" type="ORF">ABVQ20_22845</name>
</gene>
<proteinExistence type="inferred from homology"/>
<keyword evidence="2" id="KW-0805">Transcription regulation</keyword>
<dbReference type="InterPro" id="IPR000847">
    <property type="entry name" value="LysR_HTH_N"/>
</dbReference>
<evidence type="ECO:0000313" key="7">
    <source>
        <dbReference type="Proteomes" id="UP001548832"/>
    </source>
</evidence>
<evidence type="ECO:0000259" key="5">
    <source>
        <dbReference type="PROSITE" id="PS50931"/>
    </source>
</evidence>
<dbReference type="SUPFAM" id="SSF53850">
    <property type="entry name" value="Periplasmic binding protein-like II"/>
    <property type="match status" value="1"/>
</dbReference>
<accession>A0ABV2DIE9</accession>
<keyword evidence="7" id="KW-1185">Reference proteome</keyword>
<dbReference type="RefSeq" id="WP_354461733.1">
    <property type="nucleotide sequence ID" value="NZ_JBEWSZ010000001.1"/>
</dbReference>
<keyword evidence="4" id="KW-0804">Transcription</keyword>
<dbReference type="InterPro" id="IPR036390">
    <property type="entry name" value="WH_DNA-bd_sf"/>
</dbReference>
<protein>
    <submittedName>
        <fullName evidence="6">LysR family transcriptional regulator</fullName>
    </submittedName>
</protein>
<dbReference type="Gene3D" id="3.40.190.290">
    <property type="match status" value="1"/>
</dbReference>
<organism evidence="6 7">
    <name type="scientific">Mesorhizobium shangrilense</name>
    <dbReference type="NCBI Taxonomy" id="460060"/>
    <lineage>
        <taxon>Bacteria</taxon>
        <taxon>Pseudomonadati</taxon>
        <taxon>Pseudomonadota</taxon>
        <taxon>Alphaproteobacteria</taxon>
        <taxon>Hyphomicrobiales</taxon>
        <taxon>Phyllobacteriaceae</taxon>
        <taxon>Mesorhizobium</taxon>
    </lineage>
</organism>
<evidence type="ECO:0000256" key="3">
    <source>
        <dbReference type="ARBA" id="ARBA00023125"/>
    </source>
</evidence>
<dbReference type="CDD" id="cd08427">
    <property type="entry name" value="PBP2_LTTR_like_2"/>
    <property type="match status" value="1"/>
</dbReference>
<dbReference type="Pfam" id="PF03466">
    <property type="entry name" value="LysR_substrate"/>
    <property type="match status" value="1"/>
</dbReference>
<dbReference type="InterPro" id="IPR036388">
    <property type="entry name" value="WH-like_DNA-bd_sf"/>
</dbReference>
<comment type="similarity">
    <text evidence="1">Belongs to the LysR transcriptional regulatory family.</text>
</comment>
<reference evidence="6 7" key="1">
    <citation type="submission" date="2024-06" db="EMBL/GenBank/DDBJ databases">
        <authorList>
            <person name="Kim D.-U."/>
        </authorList>
    </citation>
    <scope>NUCLEOTIDE SEQUENCE [LARGE SCALE GENOMIC DNA]</scope>
    <source>
        <strain evidence="6 7">KACC15460</strain>
    </source>
</reference>
<dbReference type="InterPro" id="IPR005119">
    <property type="entry name" value="LysR_subst-bd"/>
</dbReference>
<dbReference type="EMBL" id="JBEWSZ010000001">
    <property type="protein sequence ID" value="MET2829816.1"/>
    <property type="molecule type" value="Genomic_DNA"/>
</dbReference>
<comment type="caution">
    <text evidence="6">The sequence shown here is derived from an EMBL/GenBank/DDBJ whole genome shotgun (WGS) entry which is preliminary data.</text>
</comment>
<dbReference type="SUPFAM" id="SSF46785">
    <property type="entry name" value="Winged helix' DNA-binding domain"/>
    <property type="match status" value="1"/>
</dbReference>
<evidence type="ECO:0000313" key="6">
    <source>
        <dbReference type="EMBL" id="MET2829816.1"/>
    </source>
</evidence>
<dbReference type="PANTHER" id="PTHR30346:SF0">
    <property type="entry name" value="HCA OPERON TRANSCRIPTIONAL ACTIVATOR HCAR"/>
    <property type="match status" value="1"/>
</dbReference>